<protein>
    <submittedName>
        <fullName evidence="11">HlyD family type I secretion periplasmic adaptor subunit</fullName>
    </submittedName>
</protein>
<gene>
    <name evidence="11" type="ORF">DSM107010_40730</name>
</gene>
<dbReference type="PANTHER" id="PTHR30386:SF26">
    <property type="entry name" value="TRANSPORT PROTEIN COMB"/>
    <property type="match status" value="1"/>
</dbReference>
<feature type="transmembrane region" description="Helical" evidence="8">
    <location>
        <begin position="59"/>
        <end position="77"/>
    </location>
</feature>
<keyword evidence="3 8" id="KW-0812">Transmembrane</keyword>
<keyword evidence="5 8" id="KW-0472">Membrane</keyword>
<feature type="domain" description="AprE-like beta-barrel" evidence="10">
    <location>
        <begin position="349"/>
        <end position="439"/>
    </location>
</feature>
<name>A0AB37UH00_9CYAN</name>
<dbReference type="Gene3D" id="1.10.287.470">
    <property type="entry name" value="Helix hairpin bin"/>
    <property type="match status" value="1"/>
</dbReference>
<feature type="coiled-coil region" evidence="6">
    <location>
        <begin position="126"/>
        <end position="153"/>
    </location>
</feature>
<feature type="region of interest" description="Disordered" evidence="7">
    <location>
        <begin position="1"/>
        <end position="37"/>
    </location>
</feature>
<sequence length="463" mass="51789">MSYTPNSHILSNQNAGEQGYINNGKTPPSQPTIATQSDRDWSYDTQELLDTLPRVWTRGLLYLLVFFAGIILPWSMLAKVDETGSARGRLEPKGKTVRLDAPVTGAVAEIEVKEGQFVKAGQTLLALESEEMLAQLQQARAKLEGQLDRLPQVELIKNQLKMTALTQRQQSKAQAAGQQAQIHQSQQQIDFHKTEIDSAKQLLAKDRSTVQRFRQLRQSGVISGLQLDEAERTMIDNQQRLIKAKSDIQQAQNELKKQQSTYESTLREGELAVMESERSIKEVQAQITDLQAEIAQSRQQIESLLFQLQQRVLRAPIDGTIFQLPIQRAGAVVQPGDTIAQIAPKGTSLVVRAQMASPESGFLRLGLPVKIKFDAYPFQDYGVVEGRVSWISPDSKTQETNQGRIESFELEIAPQQPYIQTADKRIAIKPGQTATAEVVIRQRRVIDFILDPFKRLQAGGLEL</sequence>
<evidence type="ECO:0000259" key="10">
    <source>
        <dbReference type="Pfam" id="PF26002"/>
    </source>
</evidence>
<evidence type="ECO:0000256" key="7">
    <source>
        <dbReference type="SAM" id="MobiDB-lite"/>
    </source>
</evidence>
<feature type="compositionally biased region" description="Polar residues" evidence="7">
    <location>
        <begin position="1"/>
        <end position="36"/>
    </location>
</feature>
<evidence type="ECO:0000256" key="1">
    <source>
        <dbReference type="ARBA" id="ARBA00004167"/>
    </source>
</evidence>
<keyword evidence="12" id="KW-1185">Reference proteome</keyword>
<keyword evidence="6" id="KW-0175">Coiled coil</keyword>
<evidence type="ECO:0000256" key="2">
    <source>
        <dbReference type="ARBA" id="ARBA00009477"/>
    </source>
</evidence>
<proteinExistence type="inferred from homology"/>
<organism evidence="11 12">
    <name type="scientific">Chroococcidiopsis cubana SAG 39.79</name>
    <dbReference type="NCBI Taxonomy" id="388085"/>
    <lineage>
        <taxon>Bacteria</taxon>
        <taxon>Bacillati</taxon>
        <taxon>Cyanobacteriota</taxon>
        <taxon>Cyanophyceae</taxon>
        <taxon>Chroococcidiopsidales</taxon>
        <taxon>Chroococcidiopsidaceae</taxon>
        <taxon>Chroococcidiopsis</taxon>
    </lineage>
</organism>
<accession>A0AB37UH00</accession>
<dbReference type="Gene3D" id="2.40.50.100">
    <property type="match status" value="1"/>
</dbReference>
<comment type="subcellular location">
    <subcellularLocation>
        <location evidence="1">Membrane</location>
        <topology evidence="1">Single-pass membrane protein</topology>
    </subcellularLocation>
</comment>
<feature type="domain" description="CzcB-like barrel-sandwich hybrid" evidence="9">
    <location>
        <begin position="96"/>
        <end position="343"/>
    </location>
</feature>
<dbReference type="Pfam" id="PF26002">
    <property type="entry name" value="Beta-barrel_AprE"/>
    <property type="match status" value="1"/>
</dbReference>
<dbReference type="Gene3D" id="2.40.30.170">
    <property type="match status" value="1"/>
</dbReference>
<dbReference type="GO" id="GO:0016020">
    <property type="term" value="C:membrane"/>
    <property type="evidence" value="ECO:0007669"/>
    <property type="project" value="UniProtKB-SubCell"/>
</dbReference>
<evidence type="ECO:0000256" key="4">
    <source>
        <dbReference type="ARBA" id="ARBA00022989"/>
    </source>
</evidence>
<evidence type="ECO:0000256" key="5">
    <source>
        <dbReference type="ARBA" id="ARBA00023136"/>
    </source>
</evidence>
<evidence type="ECO:0000256" key="8">
    <source>
        <dbReference type="SAM" id="Phobius"/>
    </source>
</evidence>
<dbReference type="InterPro" id="IPR058647">
    <property type="entry name" value="BSH_CzcB-like"/>
</dbReference>
<evidence type="ECO:0000256" key="3">
    <source>
        <dbReference type="ARBA" id="ARBA00022692"/>
    </source>
</evidence>
<dbReference type="RefSeq" id="WP_106167095.1">
    <property type="nucleotide sequence ID" value="NZ_JAVKZF010000001.1"/>
</dbReference>
<evidence type="ECO:0000256" key="6">
    <source>
        <dbReference type="SAM" id="Coils"/>
    </source>
</evidence>
<keyword evidence="4 8" id="KW-1133">Transmembrane helix</keyword>
<dbReference type="PRINTS" id="PR01490">
    <property type="entry name" value="RTXTOXIND"/>
</dbReference>
<evidence type="ECO:0000313" key="11">
    <source>
        <dbReference type="EMBL" id="RUT10620.1"/>
    </source>
</evidence>
<evidence type="ECO:0000313" key="12">
    <source>
        <dbReference type="Proteomes" id="UP000282574"/>
    </source>
</evidence>
<feature type="coiled-coil region" evidence="6">
    <location>
        <begin position="227"/>
        <end position="307"/>
    </location>
</feature>
<dbReference type="GO" id="GO:0015562">
    <property type="term" value="F:efflux transmembrane transporter activity"/>
    <property type="evidence" value="ECO:0007669"/>
    <property type="project" value="InterPro"/>
</dbReference>
<dbReference type="InterPro" id="IPR058982">
    <property type="entry name" value="Beta-barrel_AprE"/>
</dbReference>
<dbReference type="InterPro" id="IPR050739">
    <property type="entry name" value="MFP"/>
</dbReference>
<comment type="caution">
    <text evidence="11">The sequence shown here is derived from an EMBL/GenBank/DDBJ whole genome shotgun (WGS) entry which is preliminary data.</text>
</comment>
<dbReference type="PANTHER" id="PTHR30386">
    <property type="entry name" value="MEMBRANE FUSION SUBUNIT OF EMRAB-TOLC MULTIDRUG EFFLUX PUMP"/>
    <property type="match status" value="1"/>
</dbReference>
<dbReference type="Proteomes" id="UP000282574">
    <property type="component" value="Unassembled WGS sequence"/>
</dbReference>
<reference evidence="11 12" key="1">
    <citation type="journal article" date="2019" name="Genome Biol. Evol.">
        <title>Day and night: Metabolic profiles and evolutionary relationships of six axenic non-marine cyanobacteria.</title>
        <authorList>
            <person name="Will S.E."/>
            <person name="Henke P."/>
            <person name="Boedeker C."/>
            <person name="Huang S."/>
            <person name="Brinkmann H."/>
            <person name="Rohde M."/>
            <person name="Jarek M."/>
            <person name="Friedl T."/>
            <person name="Seufert S."/>
            <person name="Schumacher M."/>
            <person name="Overmann J."/>
            <person name="Neumann-Schaal M."/>
            <person name="Petersen J."/>
        </authorList>
    </citation>
    <scope>NUCLEOTIDE SEQUENCE [LARGE SCALE GENOMIC DNA]</scope>
    <source>
        <strain evidence="11 12">SAG 39.79</strain>
    </source>
</reference>
<dbReference type="AlphaFoldDB" id="A0AB37UH00"/>
<dbReference type="EMBL" id="RSCK01000039">
    <property type="protein sequence ID" value="RUT10620.1"/>
    <property type="molecule type" value="Genomic_DNA"/>
</dbReference>
<dbReference type="Pfam" id="PF25973">
    <property type="entry name" value="BSH_CzcB"/>
    <property type="match status" value="1"/>
</dbReference>
<dbReference type="SUPFAM" id="SSF111369">
    <property type="entry name" value="HlyD-like secretion proteins"/>
    <property type="match status" value="1"/>
</dbReference>
<comment type="similarity">
    <text evidence="2">Belongs to the membrane fusion protein (MFP) (TC 8.A.1) family.</text>
</comment>
<evidence type="ECO:0000259" key="9">
    <source>
        <dbReference type="Pfam" id="PF25973"/>
    </source>
</evidence>